<dbReference type="InterPro" id="IPR027469">
    <property type="entry name" value="Cation_efflux_TMD_sf"/>
</dbReference>
<comment type="caution">
    <text evidence="13">The sequence shown here is derived from an EMBL/GenBank/DDBJ whole genome shotgun (WGS) entry which is preliminary data.</text>
</comment>
<sequence>MFCPSNRASPSPRRIADVGAGHDHGTGEIQHERPLWWALGLTMAFLVAEVAGGLITNSLALLSDAAHMATDVIALAVSLFAVRLSRRPADTKRTYGYARMEAIGAVINGGLLFVVAAYILWEAIGRFRNPPEVASGGMLVIAAFGLVVNLISMRLLKAGSGTSLNVKGAYLEVWSDMLGSVGVLIGALIIKATGWTVVDPIIAVLIGLWVLPRTWTLLRAAGHMLMQGTPSDLDLEEVRKAMASHPEVALVHDLHVWAMGSRDVILTGHVVVREGVADIDEVRRGVAAALEEQFRIEHSTLQMERTKEEGHHLHR</sequence>
<keyword evidence="14" id="KW-1185">Reference proteome</keyword>
<dbReference type="InterPro" id="IPR050681">
    <property type="entry name" value="CDF/SLC30A"/>
</dbReference>
<keyword evidence="6 10" id="KW-1133">Transmembrane helix</keyword>
<evidence type="ECO:0000256" key="7">
    <source>
        <dbReference type="ARBA" id="ARBA00023065"/>
    </source>
</evidence>
<keyword evidence="5" id="KW-0862">Zinc</keyword>
<evidence type="ECO:0000256" key="3">
    <source>
        <dbReference type="ARBA" id="ARBA00022448"/>
    </source>
</evidence>
<dbReference type="EMBL" id="WOXT01000004">
    <property type="protein sequence ID" value="MUV15147.1"/>
    <property type="molecule type" value="Genomic_DNA"/>
</dbReference>
<evidence type="ECO:0000256" key="6">
    <source>
        <dbReference type="ARBA" id="ARBA00022989"/>
    </source>
</evidence>
<keyword evidence="7" id="KW-0406">Ion transport</keyword>
<evidence type="ECO:0000259" key="11">
    <source>
        <dbReference type="Pfam" id="PF01545"/>
    </source>
</evidence>
<feature type="transmembrane region" description="Helical" evidence="10">
    <location>
        <begin position="102"/>
        <end position="121"/>
    </location>
</feature>
<comment type="subcellular location">
    <subcellularLocation>
        <location evidence="1">Membrane</location>
        <topology evidence="1">Multi-pass membrane protein</topology>
    </subcellularLocation>
</comment>
<dbReference type="NCBIfam" id="TIGR01297">
    <property type="entry name" value="CDF"/>
    <property type="match status" value="1"/>
</dbReference>
<dbReference type="SUPFAM" id="SSF160240">
    <property type="entry name" value="Cation efflux protein cytoplasmic domain-like"/>
    <property type="match status" value="1"/>
</dbReference>
<dbReference type="GO" id="GO:0005886">
    <property type="term" value="C:plasma membrane"/>
    <property type="evidence" value="ECO:0007669"/>
    <property type="project" value="TreeGrafter"/>
</dbReference>
<evidence type="ECO:0000313" key="13">
    <source>
        <dbReference type="EMBL" id="MUV15147.1"/>
    </source>
</evidence>
<dbReference type="Pfam" id="PF16916">
    <property type="entry name" value="ZT_dimer"/>
    <property type="match status" value="1"/>
</dbReference>
<keyword evidence="4 10" id="KW-0812">Transmembrane</keyword>
<comment type="similarity">
    <text evidence="2">Belongs to the cation diffusion facilitator (CDF) transporter (TC 2.A.4) family. SLC30A subfamily.</text>
</comment>
<feature type="compositionally biased region" description="Basic and acidic residues" evidence="9">
    <location>
        <begin position="14"/>
        <end position="26"/>
    </location>
</feature>
<evidence type="ECO:0000256" key="8">
    <source>
        <dbReference type="ARBA" id="ARBA00023136"/>
    </source>
</evidence>
<dbReference type="InterPro" id="IPR002524">
    <property type="entry name" value="Cation_efflux"/>
</dbReference>
<feature type="transmembrane region" description="Helical" evidence="10">
    <location>
        <begin position="201"/>
        <end position="218"/>
    </location>
</feature>
<reference evidence="13 14" key="1">
    <citation type="submission" date="2019-12" db="EMBL/GenBank/DDBJ databases">
        <authorList>
            <person name="Xu J."/>
        </authorList>
    </citation>
    <scope>NUCLEOTIDE SEQUENCE [LARGE SCALE GENOMIC DNA]</scope>
    <source>
        <strain evidence="13 14">HX-5-24</strain>
    </source>
</reference>
<name>A0A7C9MNC0_9GAMM</name>
<feature type="transmembrane region" description="Helical" evidence="10">
    <location>
        <begin position="133"/>
        <end position="156"/>
    </location>
</feature>
<dbReference type="SUPFAM" id="SSF161111">
    <property type="entry name" value="Cation efflux protein transmembrane domain-like"/>
    <property type="match status" value="1"/>
</dbReference>
<organism evidence="13 14">
    <name type="scientific">Noviluteimonas gilva</name>
    <dbReference type="NCBI Taxonomy" id="2682097"/>
    <lineage>
        <taxon>Bacteria</taxon>
        <taxon>Pseudomonadati</taxon>
        <taxon>Pseudomonadota</taxon>
        <taxon>Gammaproteobacteria</taxon>
        <taxon>Lysobacterales</taxon>
        <taxon>Lysobacteraceae</taxon>
        <taxon>Noviluteimonas</taxon>
    </lineage>
</organism>
<dbReference type="InterPro" id="IPR058533">
    <property type="entry name" value="Cation_efflux_TM"/>
</dbReference>
<keyword evidence="8 10" id="KW-0472">Membrane</keyword>
<feature type="transmembrane region" description="Helical" evidence="10">
    <location>
        <begin position="177"/>
        <end position="195"/>
    </location>
</feature>
<dbReference type="InterPro" id="IPR036837">
    <property type="entry name" value="Cation_efflux_CTD_sf"/>
</dbReference>
<evidence type="ECO:0000256" key="4">
    <source>
        <dbReference type="ARBA" id="ARBA00022692"/>
    </source>
</evidence>
<feature type="transmembrane region" description="Helical" evidence="10">
    <location>
        <begin position="61"/>
        <end position="82"/>
    </location>
</feature>
<evidence type="ECO:0000256" key="2">
    <source>
        <dbReference type="ARBA" id="ARBA00008873"/>
    </source>
</evidence>
<evidence type="ECO:0000256" key="10">
    <source>
        <dbReference type="SAM" id="Phobius"/>
    </source>
</evidence>
<protein>
    <submittedName>
        <fullName evidence="13">Cation diffusion facilitator family transporter</fullName>
    </submittedName>
</protein>
<feature type="transmembrane region" description="Helical" evidence="10">
    <location>
        <begin position="35"/>
        <end position="55"/>
    </location>
</feature>
<dbReference type="Proteomes" id="UP000479692">
    <property type="component" value="Unassembled WGS sequence"/>
</dbReference>
<gene>
    <name evidence="13" type="ORF">GN331_13140</name>
</gene>
<dbReference type="PANTHER" id="PTHR11562:SF17">
    <property type="entry name" value="RE54080P-RELATED"/>
    <property type="match status" value="1"/>
</dbReference>
<accession>A0A7C9MNC0</accession>
<proteinExistence type="inferred from homology"/>
<evidence type="ECO:0000259" key="12">
    <source>
        <dbReference type="Pfam" id="PF16916"/>
    </source>
</evidence>
<dbReference type="PANTHER" id="PTHR11562">
    <property type="entry name" value="CATION EFFLUX PROTEIN/ ZINC TRANSPORTER"/>
    <property type="match status" value="1"/>
</dbReference>
<feature type="region of interest" description="Disordered" evidence="9">
    <location>
        <begin position="1"/>
        <end position="26"/>
    </location>
</feature>
<evidence type="ECO:0000256" key="5">
    <source>
        <dbReference type="ARBA" id="ARBA00022906"/>
    </source>
</evidence>
<evidence type="ECO:0000313" key="14">
    <source>
        <dbReference type="Proteomes" id="UP000479692"/>
    </source>
</evidence>
<dbReference type="AlphaFoldDB" id="A0A7C9MNC0"/>
<evidence type="ECO:0000256" key="9">
    <source>
        <dbReference type="SAM" id="MobiDB-lite"/>
    </source>
</evidence>
<keyword evidence="5" id="KW-0864">Zinc transport</keyword>
<dbReference type="Pfam" id="PF01545">
    <property type="entry name" value="Cation_efflux"/>
    <property type="match status" value="1"/>
</dbReference>
<dbReference type="Gene3D" id="1.20.1510.10">
    <property type="entry name" value="Cation efflux protein transmembrane domain"/>
    <property type="match status" value="1"/>
</dbReference>
<evidence type="ECO:0000256" key="1">
    <source>
        <dbReference type="ARBA" id="ARBA00004141"/>
    </source>
</evidence>
<feature type="domain" description="Cation efflux protein transmembrane" evidence="11">
    <location>
        <begin position="36"/>
        <end position="226"/>
    </location>
</feature>
<keyword evidence="3" id="KW-0813">Transport</keyword>
<dbReference type="GO" id="GO:0005385">
    <property type="term" value="F:zinc ion transmembrane transporter activity"/>
    <property type="evidence" value="ECO:0007669"/>
    <property type="project" value="TreeGrafter"/>
</dbReference>
<dbReference type="InterPro" id="IPR027470">
    <property type="entry name" value="Cation_efflux_CTD"/>
</dbReference>
<feature type="domain" description="Cation efflux protein cytoplasmic" evidence="12">
    <location>
        <begin position="230"/>
        <end position="305"/>
    </location>
</feature>